<organism evidence="1 2">
    <name type="scientific">Mucilaginibacter mallensis</name>
    <dbReference type="NCBI Taxonomy" id="652787"/>
    <lineage>
        <taxon>Bacteria</taxon>
        <taxon>Pseudomonadati</taxon>
        <taxon>Bacteroidota</taxon>
        <taxon>Sphingobacteriia</taxon>
        <taxon>Sphingobacteriales</taxon>
        <taxon>Sphingobacteriaceae</taxon>
        <taxon>Mucilaginibacter</taxon>
    </lineage>
</organism>
<sequence length="32" mass="3540">MSQILSIGLLIVSVALLVSHFSDIKKSRKINE</sequence>
<keyword evidence="2" id="KW-1185">Reference proteome</keyword>
<dbReference type="Proteomes" id="UP000199679">
    <property type="component" value="Chromosome I"/>
</dbReference>
<name>A0A1H1XRX5_MUCMA</name>
<protein>
    <submittedName>
        <fullName evidence="1">Uncharacterized protein</fullName>
    </submittedName>
</protein>
<accession>A0A1H1XRX5</accession>
<proteinExistence type="predicted"/>
<dbReference type="AlphaFoldDB" id="A0A1H1XRX5"/>
<reference evidence="1 2" key="1">
    <citation type="submission" date="2016-10" db="EMBL/GenBank/DDBJ databases">
        <authorList>
            <person name="de Groot N.N."/>
        </authorList>
    </citation>
    <scope>NUCLEOTIDE SEQUENCE [LARGE SCALE GENOMIC DNA]</scope>
    <source>
        <strain evidence="1 2">MP1X4</strain>
    </source>
</reference>
<gene>
    <name evidence="1" type="ORF">SAMN05216490_2520</name>
</gene>
<evidence type="ECO:0000313" key="1">
    <source>
        <dbReference type="EMBL" id="SDT11536.1"/>
    </source>
</evidence>
<dbReference type="EMBL" id="LT629740">
    <property type="protein sequence ID" value="SDT11536.1"/>
    <property type="molecule type" value="Genomic_DNA"/>
</dbReference>
<evidence type="ECO:0000313" key="2">
    <source>
        <dbReference type="Proteomes" id="UP000199679"/>
    </source>
</evidence>